<gene>
    <name evidence="15" type="ORF">Pla22_43550</name>
</gene>
<evidence type="ECO:0000256" key="12">
    <source>
        <dbReference type="ARBA" id="ARBA00041377"/>
    </source>
</evidence>
<evidence type="ECO:0000256" key="3">
    <source>
        <dbReference type="ARBA" id="ARBA00022741"/>
    </source>
</evidence>
<keyword evidence="3" id="KW-0547">Nucleotide-binding</keyword>
<dbReference type="OrthoDB" id="9778478at2"/>
<comment type="similarity">
    <text evidence="1">Belongs to the four-carbon acid sugar kinase family.</text>
</comment>
<evidence type="ECO:0000256" key="6">
    <source>
        <dbReference type="ARBA" id="ARBA00023277"/>
    </source>
</evidence>
<keyword evidence="5" id="KW-0067">ATP-binding</keyword>
<dbReference type="EC" id="2.7.1.217" evidence="10"/>
<evidence type="ECO:0000313" key="15">
    <source>
        <dbReference type="EMBL" id="TWT49163.1"/>
    </source>
</evidence>
<dbReference type="Proteomes" id="UP000316598">
    <property type="component" value="Unassembled WGS sequence"/>
</dbReference>
<dbReference type="Pfam" id="PF17042">
    <property type="entry name" value="NBD_C"/>
    <property type="match status" value="1"/>
</dbReference>
<dbReference type="RefSeq" id="WP_146516722.1">
    <property type="nucleotide sequence ID" value="NZ_SJPI01000003.1"/>
</dbReference>
<feature type="domain" description="Four-carbon acid sugar kinase nucleotide binding" evidence="14">
    <location>
        <begin position="264"/>
        <end position="428"/>
    </location>
</feature>
<evidence type="ECO:0000256" key="4">
    <source>
        <dbReference type="ARBA" id="ARBA00022777"/>
    </source>
</evidence>
<dbReference type="NCBIfam" id="NF043035">
    <property type="entry name" value="OxoTetrKin"/>
    <property type="match status" value="1"/>
</dbReference>
<dbReference type="GO" id="GO:0005524">
    <property type="term" value="F:ATP binding"/>
    <property type="evidence" value="ECO:0007669"/>
    <property type="project" value="UniProtKB-KW"/>
</dbReference>
<name>A0A5C5WGM2_9BACT</name>
<evidence type="ECO:0000256" key="9">
    <source>
        <dbReference type="ARBA" id="ARBA00037335"/>
    </source>
</evidence>
<dbReference type="EMBL" id="SJPI01000003">
    <property type="protein sequence ID" value="TWT49163.1"/>
    <property type="molecule type" value="Genomic_DNA"/>
</dbReference>
<evidence type="ECO:0000259" key="13">
    <source>
        <dbReference type="Pfam" id="PF07005"/>
    </source>
</evidence>
<comment type="catalytic activity">
    <reaction evidence="8">
        <text>3-dehydro-D-erythronate + ATP = 3-dehydro-4-O-phospho-D-erythronate + ADP + H(+)</text>
        <dbReference type="Rhea" id="RHEA:52556"/>
        <dbReference type="ChEBI" id="CHEBI:15378"/>
        <dbReference type="ChEBI" id="CHEBI:30616"/>
        <dbReference type="ChEBI" id="CHEBI:57958"/>
        <dbReference type="ChEBI" id="CHEBI:136593"/>
        <dbReference type="ChEBI" id="CHEBI:456216"/>
        <dbReference type="EC" id="2.7.1.217"/>
    </reaction>
</comment>
<evidence type="ECO:0000256" key="2">
    <source>
        <dbReference type="ARBA" id="ARBA00022679"/>
    </source>
</evidence>
<organism evidence="15 16">
    <name type="scientific">Rubripirellula amarantea</name>
    <dbReference type="NCBI Taxonomy" id="2527999"/>
    <lineage>
        <taxon>Bacteria</taxon>
        <taxon>Pseudomonadati</taxon>
        <taxon>Planctomycetota</taxon>
        <taxon>Planctomycetia</taxon>
        <taxon>Pirellulales</taxon>
        <taxon>Pirellulaceae</taxon>
        <taxon>Rubripirellula</taxon>
    </lineage>
</organism>
<dbReference type="SUPFAM" id="SSF142764">
    <property type="entry name" value="YgbK-like"/>
    <property type="match status" value="1"/>
</dbReference>
<dbReference type="InterPro" id="IPR042213">
    <property type="entry name" value="NBD_C_sf"/>
</dbReference>
<dbReference type="InterPro" id="IPR037051">
    <property type="entry name" value="4-carb_acid_sugar_kinase_N_sf"/>
</dbReference>
<dbReference type="AlphaFoldDB" id="A0A5C5WGM2"/>
<comment type="catalytic activity">
    <reaction evidence="7">
        <text>3-dehydro-L-erythronate + ATP = 3-dehydro-4-O-phospho-L-erythronate + ADP + H(+)</text>
        <dbReference type="Rhea" id="RHEA:52552"/>
        <dbReference type="ChEBI" id="CHEBI:15378"/>
        <dbReference type="ChEBI" id="CHEBI:30616"/>
        <dbReference type="ChEBI" id="CHEBI:136592"/>
        <dbReference type="ChEBI" id="CHEBI:136670"/>
        <dbReference type="ChEBI" id="CHEBI:456216"/>
        <dbReference type="EC" id="2.7.1.217"/>
    </reaction>
</comment>
<evidence type="ECO:0000256" key="11">
    <source>
        <dbReference type="ARBA" id="ARBA00039461"/>
    </source>
</evidence>
<keyword evidence="4" id="KW-0418">Kinase</keyword>
<accession>A0A5C5WGM2</accession>
<evidence type="ECO:0000256" key="7">
    <source>
        <dbReference type="ARBA" id="ARBA00035898"/>
    </source>
</evidence>
<keyword evidence="2" id="KW-0808">Transferase</keyword>
<evidence type="ECO:0000259" key="14">
    <source>
        <dbReference type="Pfam" id="PF17042"/>
    </source>
</evidence>
<sequence length="436" mass="46831">MSGPLLGCIADDYTGATDLSSMLVRAGLRVIQCFGTPDANAKYGDADAVVVSLKSRSIPADEAVSMSFDALRFLRSIETQRYFFKYCSTFDSTPAGNIGPVADALADELDASQVIFCPAFPENGRTVYCGHLFVGGVPLHESSMRNHPLNPMTDSDLVRVLQAQSKRKVERLSLGNPQRDESGCHLIADSINEDDLKRVAEFSREHRLLTGGSAIARYWAEALLPNQSRRSIEAETNEDCADNLGSDAAEQSTAKAANSQTRSVVLAGSCSDATRNQISEFAATFPVMNVDLSLTSIDDSASLALDWCDQQWHQSDESEKLILISSGANTEVVEAARRRWGDQEAANRVEQIFALIAKGLVERGVGRIVVAGGETSGAVINSLGIDAVRIGREIAPGVPWVEAIGLSQGGHPLSLALKSGNFGGPRFFFDALECEP</sequence>
<evidence type="ECO:0000313" key="16">
    <source>
        <dbReference type="Proteomes" id="UP000316598"/>
    </source>
</evidence>
<evidence type="ECO:0000256" key="8">
    <source>
        <dbReference type="ARBA" id="ARBA00036346"/>
    </source>
</evidence>
<dbReference type="Gene3D" id="3.40.50.10840">
    <property type="entry name" value="Putative sugar-binding, N-terminal domain"/>
    <property type="match status" value="1"/>
</dbReference>
<dbReference type="InterPro" id="IPR010737">
    <property type="entry name" value="4-carb_acid_sugar_kinase_N"/>
</dbReference>
<feature type="domain" description="Four-carbon acid sugar kinase N-terminal" evidence="13">
    <location>
        <begin position="6"/>
        <end position="217"/>
    </location>
</feature>
<dbReference type="Pfam" id="PF07005">
    <property type="entry name" value="SBD_N"/>
    <property type="match status" value="1"/>
</dbReference>
<comment type="caution">
    <text evidence="15">The sequence shown here is derived from an EMBL/GenBank/DDBJ whole genome shotgun (WGS) entry which is preliminary data.</text>
</comment>
<keyword evidence="6" id="KW-0119">Carbohydrate metabolism</keyword>
<dbReference type="InterPro" id="IPR050007">
    <property type="entry name" value="OtnK"/>
</dbReference>
<evidence type="ECO:0000256" key="5">
    <source>
        <dbReference type="ARBA" id="ARBA00022840"/>
    </source>
</evidence>
<dbReference type="GO" id="GO:0016301">
    <property type="term" value="F:kinase activity"/>
    <property type="evidence" value="ECO:0007669"/>
    <property type="project" value="UniProtKB-KW"/>
</dbReference>
<proteinExistence type="inferred from homology"/>
<dbReference type="InterPro" id="IPR031475">
    <property type="entry name" value="NBD_C"/>
</dbReference>
<evidence type="ECO:0000256" key="10">
    <source>
        <dbReference type="ARBA" id="ARBA00039095"/>
    </source>
</evidence>
<dbReference type="Gene3D" id="3.40.980.20">
    <property type="entry name" value="Four-carbon acid sugar kinase, nucleotide binding domain"/>
    <property type="match status" value="1"/>
</dbReference>
<reference evidence="15 16" key="1">
    <citation type="submission" date="2019-02" db="EMBL/GenBank/DDBJ databases">
        <title>Deep-cultivation of Planctomycetes and their phenomic and genomic characterization uncovers novel biology.</title>
        <authorList>
            <person name="Wiegand S."/>
            <person name="Jogler M."/>
            <person name="Boedeker C."/>
            <person name="Pinto D."/>
            <person name="Vollmers J."/>
            <person name="Rivas-Marin E."/>
            <person name="Kohn T."/>
            <person name="Peeters S.H."/>
            <person name="Heuer A."/>
            <person name="Rast P."/>
            <person name="Oberbeckmann S."/>
            <person name="Bunk B."/>
            <person name="Jeske O."/>
            <person name="Meyerdierks A."/>
            <person name="Storesund J.E."/>
            <person name="Kallscheuer N."/>
            <person name="Luecker S."/>
            <person name="Lage O.M."/>
            <person name="Pohl T."/>
            <person name="Merkel B.J."/>
            <person name="Hornburger P."/>
            <person name="Mueller R.-W."/>
            <person name="Bruemmer F."/>
            <person name="Labrenz M."/>
            <person name="Spormann A.M."/>
            <person name="Op Den Camp H."/>
            <person name="Overmann J."/>
            <person name="Amann R."/>
            <person name="Jetten M.S.M."/>
            <person name="Mascher T."/>
            <person name="Medema M.H."/>
            <person name="Devos D.P."/>
            <person name="Kaster A.-K."/>
            <person name="Ovreas L."/>
            <person name="Rohde M."/>
            <person name="Galperin M.Y."/>
            <person name="Jogler C."/>
        </authorList>
    </citation>
    <scope>NUCLEOTIDE SEQUENCE [LARGE SCALE GENOMIC DNA]</scope>
    <source>
        <strain evidence="15 16">Pla22</strain>
    </source>
</reference>
<comment type="function">
    <text evidence="9">Catalyzes the ATP-dependent phosphorylation of 3-oxo-tetronate to 3-oxo-tetronate 4-phosphate.</text>
</comment>
<protein>
    <recommendedName>
        <fullName evidence="11">3-oxo-tetronate kinase</fullName>
        <ecNumber evidence="10">2.7.1.217</ecNumber>
    </recommendedName>
    <alternativeName>
        <fullName evidence="12">3-dehydrotetronate 4-kinase</fullName>
    </alternativeName>
</protein>
<evidence type="ECO:0000256" key="1">
    <source>
        <dbReference type="ARBA" id="ARBA00005715"/>
    </source>
</evidence>
<keyword evidence="16" id="KW-1185">Reference proteome</keyword>